<accession>F6DS19</accession>
<feature type="transmembrane region" description="Helical" evidence="8">
    <location>
        <begin position="186"/>
        <end position="205"/>
    </location>
</feature>
<evidence type="ECO:0000256" key="1">
    <source>
        <dbReference type="ARBA" id="ARBA00004651"/>
    </source>
</evidence>
<dbReference type="PANTHER" id="PTHR22911">
    <property type="entry name" value="ACYL-MALONYL CONDENSING ENZYME-RELATED"/>
    <property type="match status" value="1"/>
</dbReference>
<comment type="subcellular location">
    <subcellularLocation>
        <location evidence="1">Cell membrane</location>
        <topology evidence="1">Multi-pass membrane protein</topology>
    </subcellularLocation>
</comment>
<protein>
    <submittedName>
        <fullName evidence="10">RarD protein, DMT superfamily transporter</fullName>
    </submittedName>
</protein>
<comment type="similarity">
    <text evidence="2">Belongs to the EamA transporter family.</text>
</comment>
<keyword evidence="5 8" id="KW-0812">Transmembrane</keyword>
<proteinExistence type="inferred from homology"/>
<keyword evidence="7 8" id="KW-0472">Membrane</keyword>
<feature type="transmembrane region" description="Helical" evidence="8">
    <location>
        <begin position="244"/>
        <end position="268"/>
    </location>
</feature>
<reference evidence="10 11" key="2">
    <citation type="journal article" date="2012" name="Stand. Genomic Sci.">
        <title>Complete genome sequence of the sulfate-reducing firmicute Desulfotomaculum ruminis type strain (DL(T)).</title>
        <authorList>
            <person name="Spring S."/>
            <person name="Visser M."/>
            <person name="Lu M."/>
            <person name="Copeland A."/>
            <person name="Lapidus A."/>
            <person name="Lucas S."/>
            <person name="Cheng J.F."/>
            <person name="Han C."/>
            <person name="Tapia R."/>
            <person name="Goodwin L.A."/>
            <person name="Pitluck S."/>
            <person name="Ivanova N."/>
            <person name="Land M."/>
            <person name="Hauser L."/>
            <person name="Larimer F."/>
            <person name="Rohde M."/>
            <person name="Goker M."/>
            <person name="Detter J.C."/>
            <person name="Kyrpides N.C."/>
            <person name="Woyke T."/>
            <person name="Schaap P.J."/>
            <person name="Plugge C.M."/>
            <person name="Muyzer G."/>
            <person name="Kuever J."/>
            <person name="Pereira I.A."/>
            <person name="Parshina S.N."/>
            <person name="Bernier-Latmani R."/>
            <person name="Stams A.J."/>
            <person name="Klenk H.P."/>
        </authorList>
    </citation>
    <scope>NUCLEOTIDE SEQUENCE [LARGE SCALE GENOMIC DNA]</scope>
    <source>
        <strain evidence="11">ATCC 23193 / DSM 2154 / NCIB 8452 / DL</strain>
    </source>
</reference>
<dbReference type="NCBIfam" id="TIGR00688">
    <property type="entry name" value="rarD"/>
    <property type="match status" value="1"/>
</dbReference>
<feature type="transmembrane region" description="Helical" evidence="8">
    <location>
        <begin position="42"/>
        <end position="59"/>
    </location>
</feature>
<evidence type="ECO:0000256" key="6">
    <source>
        <dbReference type="ARBA" id="ARBA00022989"/>
    </source>
</evidence>
<dbReference type="Proteomes" id="UP000009234">
    <property type="component" value="Chromosome"/>
</dbReference>
<gene>
    <name evidence="10" type="ordered locus">Desru_0495</name>
</gene>
<organism evidence="10 11">
    <name type="scientific">Desulforamulus ruminis (strain ATCC 23193 / DSM 2154 / NCIMB 8452 / DL)</name>
    <name type="common">Desulfotomaculum ruminis</name>
    <dbReference type="NCBI Taxonomy" id="696281"/>
    <lineage>
        <taxon>Bacteria</taxon>
        <taxon>Bacillati</taxon>
        <taxon>Bacillota</taxon>
        <taxon>Clostridia</taxon>
        <taxon>Eubacteriales</taxon>
        <taxon>Peptococcaceae</taxon>
        <taxon>Desulforamulus</taxon>
    </lineage>
</organism>
<dbReference type="HOGENOM" id="CLU_054508_1_0_9"/>
<feature type="transmembrane region" description="Helical" evidence="8">
    <location>
        <begin position="135"/>
        <end position="152"/>
    </location>
</feature>
<feature type="transmembrane region" description="Helical" evidence="8">
    <location>
        <begin position="111"/>
        <end position="128"/>
    </location>
</feature>
<evidence type="ECO:0000259" key="9">
    <source>
        <dbReference type="Pfam" id="PF00892"/>
    </source>
</evidence>
<dbReference type="STRING" id="696281.Desru_0495"/>
<dbReference type="OrthoDB" id="369870at2"/>
<dbReference type="EMBL" id="CP002780">
    <property type="protein sequence ID" value="AEG58781.1"/>
    <property type="molecule type" value="Genomic_DNA"/>
</dbReference>
<evidence type="ECO:0000256" key="5">
    <source>
        <dbReference type="ARBA" id="ARBA00022692"/>
    </source>
</evidence>
<dbReference type="InterPro" id="IPR004626">
    <property type="entry name" value="RarD"/>
</dbReference>
<dbReference type="AlphaFoldDB" id="F6DS19"/>
<evidence type="ECO:0000313" key="10">
    <source>
        <dbReference type="EMBL" id="AEG58781.1"/>
    </source>
</evidence>
<dbReference type="InterPro" id="IPR037185">
    <property type="entry name" value="EmrE-like"/>
</dbReference>
<dbReference type="GO" id="GO:0005886">
    <property type="term" value="C:plasma membrane"/>
    <property type="evidence" value="ECO:0007669"/>
    <property type="project" value="UniProtKB-SubCell"/>
</dbReference>
<name>F6DS19_DESRL</name>
<dbReference type="Pfam" id="PF00892">
    <property type="entry name" value="EamA"/>
    <property type="match status" value="2"/>
</dbReference>
<feature type="transmembrane region" description="Helical" evidence="8">
    <location>
        <begin position="217"/>
        <end position="237"/>
    </location>
</feature>
<keyword evidence="11" id="KW-1185">Reference proteome</keyword>
<evidence type="ECO:0000256" key="8">
    <source>
        <dbReference type="SAM" id="Phobius"/>
    </source>
</evidence>
<dbReference type="eggNOG" id="COG2962">
    <property type="taxonomic scope" value="Bacteria"/>
</dbReference>
<feature type="transmembrane region" description="Helical" evidence="8">
    <location>
        <begin position="274"/>
        <end position="293"/>
    </location>
</feature>
<evidence type="ECO:0000256" key="2">
    <source>
        <dbReference type="ARBA" id="ARBA00007362"/>
    </source>
</evidence>
<dbReference type="PANTHER" id="PTHR22911:SF137">
    <property type="entry name" value="SOLUTE CARRIER FAMILY 35 MEMBER G2-RELATED"/>
    <property type="match status" value="1"/>
</dbReference>
<keyword evidence="3" id="KW-0813">Transport</keyword>
<evidence type="ECO:0000313" key="11">
    <source>
        <dbReference type="Proteomes" id="UP000009234"/>
    </source>
</evidence>
<evidence type="ECO:0000256" key="4">
    <source>
        <dbReference type="ARBA" id="ARBA00022475"/>
    </source>
</evidence>
<reference evidence="11" key="1">
    <citation type="submission" date="2011-05" db="EMBL/GenBank/DDBJ databases">
        <title>Complete sequence of Desulfotomaculum ruminis DSM 2154.</title>
        <authorList>
            <person name="Lucas S."/>
            <person name="Copeland A."/>
            <person name="Lapidus A."/>
            <person name="Cheng J.-F."/>
            <person name="Goodwin L."/>
            <person name="Pitluck S."/>
            <person name="Lu M."/>
            <person name="Detter J.C."/>
            <person name="Han C."/>
            <person name="Tapia R."/>
            <person name="Land M."/>
            <person name="Hauser L."/>
            <person name="Kyrpides N."/>
            <person name="Ivanova N."/>
            <person name="Mikhailova N."/>
            <person name="Pagani I."/>
            <person name="Stams A.J.M."/>
            <person name="Plugge C.M."/>
            <person name="Muyzer G."/>
            <person name="Kuever J."/>
            <person name="Parshina S.N."/>
            <person name="Ivanova A.E."/>
            <person name="Nazina T.N."/>
            <person name="Brambilla E."/>
            <person name="Spring S."/>
            <person name="Klenk H.-P."/>
            <person name="Woyke T."/>
        </authorList>
    </citation>
    <scope>NUCLEOTIDE SEQUENCE [LARGE SCALE GENOMIC DNA]</scope>
    <source>
        <strain evidence="11">ATCC 23193 / DSM 2154 / NCIB 8452 / DL</strain>
    </source>
</reference>
<sequence>MKLEQQNEQVTEMAATAGAYVLWGILPVYWKLVEQVPSHEILAHRILWSFFFTAFLLLGTQKINSFIQETREMIAQPKKFLVIVAASFLISANWFIYIWAVNNNRIIETSLGYYINPLVSVLLGIIVFKEKLSFWQKVSFGLAAIGVCNMTLHFGAIPWVALLLAGSFGLYGLFKKMATLGAITGITLETLIISPLALLYLSYLYRNGTGAFGLDDPVTSGFLMGAGIVTAVPLILFSSGAKRLPLSILGFLQYIAPTIALILGVFVYHERFTGVHLVSFAFIWLALTVFSLARTKPFVQFESMLIKKVAVQNK</sequence>
<feature type="domain" description="EamA" evidence="9">
    <location>
        <begin position="160"/>
        <end position="291"/>
    </location>
</feature>
<feature type="transmembrane region" description="Helical" evidence="8">
    <location>
        <begin position="80"/>
        <end position="99"/>
    </location>
</feature>
<keyword evidence="4" id="KW-1003">Cell membrane</keyword>
<dbReference type="RefSeq" id="WP_013840556.1">
    <property type="nucleotide sequence ID" value="NC_015589.1"/>
</dbReference>
<evidence type="ECO:0000256" key="3">
    <source>
        <dbReference type="ARBA" id="ARBA00022448"/>
    </source>
</evidence>
<evidence type="ECO:0000256" key="7">
    <source>
        <dbReference type="ARBA" id="ARBA00023136"/>
    </source>
</evidence>
<keyword evidence="6 8" id="KW-1133">Transmembrane helix</keyword>
<dbReference type="KEGG" id="dru:Desru_0495"/>
<dbReference type="InterPro" id="IPR000620">
    <property type="entry name" value="EamA_dom"/>
</dbReference>
<feature type="transmembrane region" description="Helical" evidence="8">
    <location>
        <begin position="12"/>
        <end position="30"/>
    </location>
</feature>
<feature type="domain" description="EamA" evidence="9">
    <location>
        <begin position="17"/>
        <end position="148"/>
    </location>
</feature>
<dbReference type="SUPFAM" id="SSF103481">
    <property type="entry name" value="Multidrug resistance efflux transporter EmrE"/>
    <property type="match status" value="2"/>
</dbReference>